<proteinExistence type="predicted"/>
<dbReference type="GO" id="GO:0009755">
    <property type="term" value="P:hormone-mediated signaling pathway"/>
    <property type="evidence" value="ECO:0007669"/>
    <property type="project" value="TreeGrafter"/>
</dbReference>
<dbReference type="GeneID" id="20241957"/>
<dbReference type="Proteomes" id="UP000030746">
    <property type="component" value="Unassembled WGS sequence"/>
</dbReference>
<name>V4B4Z1_LOTGI</name>
<dbReference type="PANTHER" id="PTHR24082:SF473">
    <property type="entry name" value="ECDYSONE-INDUCED PROTEIN 75B, ISOFORM B"/>
    <property type="match status" value="1"/>
</dbReference>
<dbReference type="InterPro" id="IPR000536">
    <property type="entry name" value="Nucl_hrmn_rcpt_lig-bd"/>
</dbReference>
<dbReference type="EMBL" id="KB200183">
    <property type="protein sequence ID" value="ESP02561.1"/>
    <property type="molecule type" value="Genomic_DNA"/>
</dbReference>
<dbReference type="InterPro" id="IPR050234">
    <property type="entry name" value="Nuclear_hormone_rcpt_NR1"/>
</dbReference>
<keyword evidence="7" id="KW-0675">Receptor</keyword>
<evidence type="ECO:0000259" key="8">
    <source>
        <dbReference type="PROSITE" id="PS51843"/>
    </source>
</evidence>
<dbReference type="GO" id="GO:0000978">
    <property type="term" value="F:RNA polymerase II cis-regulatory region sequence-specific DNA binding"/>
    <property type="evidence" value="ECO:0007669"/>
    <property type="project" value="TreeGrafter"/>
</dbReference>
<dbReference type="CTD" id="20241957"/>
<keyword evidence="6" id="KW-0804">Transcription</keyword>
<dbReference type="Pfam" id="PF00104">
    <property type="entry name" value="Hormone_recep"/>
    <property type="match status" value="1"/>
</dbReference>
<accession>V4B4Z1</accession>
<reference evidence="9 10" key="1">
    <citation type="journal article" date="2013" name="Nature">
        <title>Insights into bilaterian evolution from three spiralian genomes.</title>
        <authorList>
            <person name="Simakov O."/>
            <person name="Marletaz F."/>
            <person name="Cho S.J."/>
            <person name="Edsinger-Gonzales E."/>
            <person name="Havlak P."/>
            <person name="Hellsten U."/>
            <person name="Kuo D.H."/>
            <person name="Larsson T."/>
            <person name="Lv J."/>
            <person name="Arendt D."/>
            <person name="Savage R."/>
            <person name="Osoegawa K."/>
            <person name="de Jong P."/>
            <person name="Grimwood J."/>
            <person name="Chapman J.A."/>
            <person name="Shapiro H."/>
            <person name="Aerts A."/>
            <person name="Otillar R.P."/>
            <person name="Terry A.Y."/>
            <person name="Boore J.L."/>
            <person name="Grigoriev I.V."/>
            <person name="Lindberg D.R."/>
            <person name="Seaver E.C."/>
            <person name="Weisblat D.A."/>
            <person name="Putnam N.H."/>
            <person name="Rokhsar D.S."/>
        </authorList>
    </citation>
    <scope>NUCLEOTIDE SEQUENCE [LARGE SCALE GENOMIC DNA]</scope>
</reference>
<keyword evidence="5" id="KW-0238">DNA-binding</keyword>
<keyword evidence="1" id="KW-0479">Metal-binding</keyword>
<protein>
    <recommendedName>
        <fullName evidence="8">NR LBD domain-containing protein</fullName>
    </recommendedName>
</protein>
<evidence type="ECO:0000256" key="5">
    <source>
        <dbReference type="ARBA" id="ARBA00023125"/>
    </source>
</evidence>
<keyword evidence="2" id="KW-0863">Zinc-finger</keyword>
<keyword evidence="10" id="KW-1185">Reference proteome</keyword>
<dbReference type="InterPro" id="IPR035500">
    <property type="entry name" value="NHR-like_dom_sf"/>
</dbReference>
<dbReference type="STRING" id="225164.V4B4Z1"/>
<evidence type="ECO:0000256" key="2">
    <source>
        <dbReference type="ARBA" id="ARBA00022771"/>
    </source>
</evidence>
<dbReference type="GO" id="GO:0000122">
    <property type="term" value="P:negative regulation of transcription by RNA polymerase II"/>
    <property type="evidence" value="ECO:0007669"/>
    <property type="project" value="TreeGrafter"/>
</dbReference>
<dbReference type="AlphaFoldDB" id="V4B4Z1"/>
<dbReference type="RefSeq" id="XP_009046777.1">
    <property type="nucleotide sequence ID" value="XM_009048529.1"/>
</dbReference>
<dbReference type="HOGENOM" id="CLU_1148331_0_0_1"/>
<dbReference type="OrthoDB" id="5771769at2759"/>
<dbReference type="GO" id="GO:0045944">
    <property type="term" value="P:positive regulation of transcription by RNA polymerase II"/>
    <property type="evidence" value="ECO:0007669"/>
    <property type="project" value="TreeGrafter"/>
</dbReference>
<dbReference type="GO" id="GO:0004879">
    <property type="term" value="F:nuclear receptor activity"/>
    <property type="evidence" value="ECO:0007669"/>
    <property type="project" value="TreeGrafter"/>
</dbReference>
<organism evidence="9 10">
    <name type="scientific">Lottia gigantea</name>
    <name type="common">Giant owl limpet</name>
    <dbReference type="NCBI Taxonomy" id="225164"/>
    <lineage>
        <taxon>Eukaryota</taxon>
        <taxon>Metazoa</taxon>
        <taxon>Spiralia</taxon>
        <taxon>Lophotrochozoa</taxon>
        <taxon>Mollusca</taxon>
        <taxon>Gastropoda</taxon>
        <taxon>Patellogastropoda</taxon>
        <taxon>Lottioidea</taxon>
        <taxon>Lottiidae</taxon>
        <taxon>Lottia</taxon>
    </lineage>
</organism>
<keyword evidence="4" id="KW-0805">Transcription regulation</keyword>
<evidence type="ECO:0000313" key="9">
    <source>
        <dbReference type="EMBL" id="ESP02561.1"/>
    </source>
</evidence>
<dbReference type="SUPFAM" id="SSF48508">
    <property type="entry name" value="Nuclear receptor ligand-binding domain"/>
    <property type="match status" value="1"/>
</dbReference>
<dbReference type="InterPro" id="IPR001723">
    <property type="entry name" value="Nuclear_hrmn_rcpt"/>
</dbReference>
<sequence length="242" mass="27885">MSIYSSVNLPGVIKLQQNPCKIWKIHKTKSGKVPVEPKTPETVKEVWDLVINGIPIINKRIIGFCNSVPGFSSLCSEDQQPMVKHAYYSIWMLTTSEFFINGESYLRFPNGRFYTKFWMKNFLTEKRVAHIFAFAEKFNRLKLTDTEVGILSAIQLMTYDCDELILENAQSVQILNVHYLDILVQLICESHPNTMCETLLEILSLFPHLCYINKMQRDMAAEFLLNKPPRPDKKAAEDSVKS</sequence>
<feature type="domain" description="NR LBD" evidence="8">
    <location>
        <begin position="1"/>
        <end position="242"/>
    </location>
</feature>
<dbReference type="GO" id="GO:0030154">
    <property type="term" value="P:cell differentiation"/>
    <property type="evidence" value="ECO:0007669"/>
    <property type="project" value="TreeGrafter"/>
</dbReference>
<evidence type="ECO:0000256" key="4">
    <source>
        <dbReference type="ARBA" id="ARBA00023015"/>
    </source>
</evidence>
<dbReference type="PANTHER" id="PTHR24082">
    <property type="entry name" value="NUCLEAR HORMONE RECEPTOR"/>
    <property type="match status" value="1"/>
</dbReference>
<dbReference type="Gene3D" id="1.10.565.10">
    <property type="entry name" value="Retinoid X Receptor"/>
    <property type="match status" value="1"/>
</dbReference>
<evidence type="ECO:0000256" key="6">
    <source>
        <dbReference type="ARBA" id="ARBA00023163"/>
    </source>
</evidence>
<gene>
    <name evidence="9" type="ORF">LOTGIDRAFT_171961</name>
</gene>
<evidence type="ECO:0000313" key="10">
    <source>
        <dbReference type="Proteomes" id="UP000030746"/>
    </source>
</evidence>
<dbReference type="PROSITE" id="PS51843">
    <property type="entry name" value="NR_LBD"/>
    <property type="match status" value="1"/>
</dbReference>
<dbReference type="SMART" id="SM00430">
    <property type="entry name" value="HOLI"/>
    <property type="match status" value="1"/>
</dbReference>
<evidence type="ECO:0000256" key="1">
    <source>
        <dbReference type="ARBA" id="ARBA00022723"/>
    </source>
</evidence>
<evidence type="ECO:0000256" key="7">
    <source>
        <dbReference type="ARBA" id="ARBA00023170"/>
    </source>
</evidence>
<dbReference type="KEGG" id="lgi:LOTGIDRAFT_171961"/>
<dbReference type="PRINTS" id="PR00398">
    <property type="entry name" value="STRDHORMONER"/>
</dbReference>
<evidence type="ECO:0000256" key="3">
    <source>
        <dbReference type="ARBA" id="ARBA00022833"/>
    </source>
</evidence>
<dbReference type="GO" id="GO:0008270">
    <property type="term" value="F:zinc ion binding"/>
    <property type="evidence" value="ECO:0007669"/>
    <property type="project" value="UniProtKB-KW"/>
</dbReference>
<keyword evidence="3" id="KW-0862">Zinc</keyword>